<proteinExistence type="predicted"/>
<name>A0ABT2TQ44_9FIRM</name>
<evidence type="ECO:0000313" key="5">
    <source>
        <dbReference type="Proteomes" id="UP001652409"/>
    </source>
</evidence>
<dbReference type="InterPro" id="IPR003593">
    <property type="entry name" value="AAA+_ATPase"/>
</dbReference>
<evidence type="ECO:0000256" key="1">
    <source>
        <dbReference type="ARBA" id="ARBA00022741"/>
    </source>
</evidence>
<evidence type="ECO:0000313" key="4">
    <source>
        <dbReference type="EMBL" id="MCU6764345.1"/>
    </source>
</evidence>
<gene>
    <name evidence="4" type="primary">spoIIIAA</name>
    <name evidence="4" type="ORF">OCV61_02850</name>
</gene>
<dbReference type="InterPro" id="IPR045735">
    <property type="entry name" value="Spore_III_AA_AAA+_ATPase"/>
</dbReference>
<dbReference type="Pfam" id="PF19568">
    <property type="entry name" value="Spore_III_AA"/>
    <property type="match status" value="1"/>
</dbReference>
<dbReference type="PANTHER" id="PTHR20953:SF3">
    <property type="entry name" value="P-LOOP CONTAINING NUCLEOSIDE TRIPHOSPHATE HYDROLASES SUPERFAMILY PROTEIN"/>
    <property type="match status" value="1"/>
</dbReference>
<keyword evidence="2" id="KW-0067">ATP-binding</keyword>
<protein>
    <submittedName>
        <fullName evidence="4">Stage III sporulation protein AA</fullName>
    </submittedName>
</protein>
<dbReference type="InterPro" id="IPR027417">
    <property type="entry name" value="P-loop_NTPase"/>
</dbReference>
<evidence type="ECO:0000256" key="2">
    <source>
        <dbReference type="ARBA" id="ARBA00022840"/>
    </source>
</evidence>
<dbReference type="NCBIfam" id="TIGR02858">
    <property type="entry name" value="spore_III_AA"/>
    <property type="match status" value="1"/>
</dbReference>
<reference evidence="4 5" key="1">
    <citation type="journal article" date="2021" name="ISME Commun">
        <title>Automated analysis of genomic sequences facilitates high-throughput and comprehensive description of bacteria.</title>
        <authorList>
            <person name="Hitch T.C.A."/>
        </authorList>
    </citation>
    <scope>NUCLEOTIDE SEQUENCE [LARGE SCALE GENOMIC DNA]</scope>
    <source>
        <strain evidence="4 5">Sanger_23</strain>
    </source>
</reference>
<dbReference type="EMBL" id="JAOQJL010000004">
    <property type="protein sequence ID" value="MCU6764345.1"/>
    <property type="molecule type" value="Genomic_DNA"/>
</dbReference>
<dbReference type="SUPFAM" id="SSF52540">
    <property type="entry name" value="P-loop containing nucleoside triphosphate hydrolases"/>
    <property type="match status" value="1"/>
</dbReference>
<keyword evidence="1" id="KW-0547">Nucleotide-binding</keyword>
<dbReference type="RefSeq" id="WP_158420581.1">
    <property type="nucleotide sequence ID" value="NZ_JAOQJL010000004.1"/>
</dbReference>
<sequence length="306" mass="34361">MDANQIQNLFPGNIRRLLVDARLDYEKLYEIRLRVGRPLFVSYDGGECFLRKQGEEQYLVTREDLKETMEHVSGYSLYAYEDEIRQGFLSVQGGHRVGVTGKVILDGNQIRGMKYISCINVRLAHQVLGCADPVMPYIQKNTWVAHTLIVSPPRCGKTTLLRDIIRQLSNGREGIPGLTVGVVDERSELAGCYQGIPQNDLGPRTDILDGCPKVEGMQMLIRSMSPSVVAVDELGKEDDYKAVESVIHCGCKLIATAHGDSMEDVLEQPLFRKLWKDRVFQRYILLGTGEHAGMIQGIYDRNGNLC</sequence>
<evidence type="ECO:0000259" key="3">
    <source>
        <dbReference type="SMART" id="SM00382"/>
    </source>
</evidence>
<dbReference type="InterPro" id="IPR014217">
    <property type="entry name" value="Spore_III_AA"/>
</dbReference>
<dbReference type="PANTHER" id="PTHR20953">
    <property type="entry name" value="KINASE-RELATED"/>
    <property type="match status" value="1"/>
</dbReference>
<comment type="caution">
    <text evidence="4">The sequence shown here is derived from an EMBL/GenBank/DDBJ whole genome shotgun (WGS) entry which is preliminary data.</text>
</comment>
<dbReference type="Proteomes" id="UP001652409">
    <property type="component" value="Unassembled WGS sequence"/>
</dbReference>
<feature type="domain" description="AAA+ ATPase" evidence="3">
    <location>
        <begin position="143"/>
        <end position="280"/>
    </location>
</feature>
<dbReference type="Gene3D" id="3.40.50.300">
    <property type="entry name" value="P-loop containing nucleotide triphosphate hydrolases"/>
    <property type="match status" value="1"/>
</dbReference>
<accession>A0ABT2TQ44</accession>
<organism evidence="4 5">
    <name type="scientific">Blautia ammoniilytica</name>
    <dbReference type="NCBI Taxonomy" id="2981782"/>
    <lineage>
        <taxon>Bacteria</taxon>
        <taxon>Bacillati</taxon>
        <taxon>Bacillota</taxon>
        <taxon>Clostridia</taxon>
        <taxon>Lachnospirales</taxon>
        <taxon>Lachnospiraceae</taxon>
        <taxon>Blautia</taxon>
    </lineage>
</organism>
<dbReference type="SMART" id="SM00382">
    <property type="entry name" value="AAA"/>
    <property type="match status" value="1"/>
</dbReference>
<keyword evidence="5" id="KW-1185">Reference proteome</keyword>